<dbReference type="AlphaFoldDB" id="A0AAV0YAF6"/>
<evidence type="ECO:0000313" key="1">
    <source>
        <dbReference type="EMBL" id="CAI8582881.1"/>
    </source>
</evidence>
<reference evidence="1 2" key="1">
    <citation type="submission" date="2023-01" db="EMBL/GenBank/DDBJ databases">
        <authorList>
            <person name="Kreplak J."/>
        </authorList>
    </citation>
    <scope>NUCLEOTIDE SEQUENCE [LARGE SCALE GENOMIC DNA]</scope>
</reference>
<comment type="caution">
    <text evidence="1">The sequence shown here is derived from an EMBL/GenBank/DDBJ whole genome shotgun (WGS) entry which is preliminary data.</text>
</comment>
<dbReference type="EMBL" id="CATIWC010000236">
    <property type="protein sequence ID" value="CAI8582881.1"/>
    <property type="molecule type" value="Genomic_DNA"/>
</dbReference>
<protein>
    <submittedName>
        <fullName evidence="1">Uncharacterized protein</fullName>
    </submittedName>
</protein>
<dbReference type="Proteomes" id="UP001157006">
    <property type="component" value="Unassembled WGS sequence"/>
</dbReference>
<accession>A0AAV0YAF6</accession>
<sequence>MTLPSTFLSVHRLLRRPLGVLSSLPLSDSDTTVNKKAIADLHRIFNVLRQSLFQASLLRIELSIFVHEFKLYDSAPIRCCCQLQFALLRDFRLIVTHTSSQFQFDFDATKTMNQKMLDTTANRCLKMLDRKKMNTVDAMKMKRMQLLLIVAKLILTDQSSLQM</sequence>
<evidence type="ECO:0000313" key="2">
    <source>
        <dbReference type="Proteomes" id="UP001157006"/>
    </source>
</evidence>
<gene>
    <name evidence="1" type="ORF">VFH_U001000</name>
</gene>
<name>A0AAV0YAF6_VICFA</name>
<proteinExistence type="predicted"/>
<keyword evidence="2" id="KW-1185">Reference proteome</keyword>
<organism evidence="1 2">
    <name type="scientific">Vicia faba</name>
    <name type="common">Broad bean</name>
    <name type="synonym">Faba vulgaris</name>
    <dbReference type="NCBI Taxonomy" id="3906"/>
    <lineage>
        <taxon>Eukaryota</taxon>
        <taxon>Viridiplantae</taxon>
        <taxon>Streptophyta</taxon>
        <taxon>Embryophyta</taxon>
        <taxon>Tracheophyta</taxon>
        <taxon>Spermatophyta</taxon>
        <taxon>Magnoliopsida</taxon>
        <taxon>eudicotyledons</taxon>
        <taxon>Gunneridae</taxon>
        <taxon>Pentapetalae</taxon>
        <taxon>rosids</taxon>
        <taxon>fabids</taxon>
        <taxon>Fabales</taxon>
        <taxon>Fabaceae</taxon>
        <taxon>Papilionoideae</taxon>
        <taxon>50 kb inversion clade</taxon>
        <taxon>NPAAA clade</taxon>
        <taxon>Hologalegina</taxon>
        <taxon>IRL clade</taxon>
        <taxon>Fabeae</taxon>
        <taxon>Vicia</taxon>
    </lineage>
</organism>